<dbReference type="Pfam" id="PF00560">
    <property type="entry name" value="LRR_1"/>
    <property type="match status" value="1"/>
</dbReference>
<dbReference type="FunFam" id="1.10.510.10:FF:000453">
    <property type="entry name" value="LRR receptor-like serine/threonine-protein kinase HSL2"/>
    <property type="match status" value="1"/>
</dbReference>
<dbReference type="AlphaFoldDB" id="A0AA38LP17"/>
<dbReference type="PANTHER" id="PTHR45974">
    <property type="entry name" value="RECEPTOR-LIKE PROTEIN 55"/>
    <property type="match status" value="1"/>
</dbReference>
<keyword evidence="20" id="KW-1185">Reference proteome</keyword>
<dbReference type="SUPFAM" id="SSF56112">
    <property type="entry name" value="Protein kinase-like (PK-like)"/>
    <property type="match status" value="1"/>
</dbReference>
<dbReference type="Pfam" id="PF23598">
    <property type="entry name" value="LRR_14"/>
    <property type="match status" value="1"/>
</dbReference>
<evidence type="ECO:0000313" key="19">
    <source>
        <dbReference type="EMBL" id="KAH9332073.1"/>
    </source>
</evidence>
<dbReference type="InterPro" id="IPR032675">
    <property type="entry name" value="LRR_dom_sf"/>
</dbReference>
<evidence type="ECO:0000256" key="11">
    <source>
        <dbReference type="ARBA" id="ARBA00022840"/>
    </source>
</evidence>
<keyword evidence="14" id="KW-0675">Receptor</keyword>
<feature type="transmembrane region" description="Helical" evidence="17">
    <location>
        <begin position="578"/>
        <end position="601"/>
    </location>
</feature>
<comment type="subcellular location">
    <subcellularLocation>
        <location evidence="1">Membrane</location>
        <topology evidence="1">Single-pass type I membrane protein</topology>
    </subcellularLocation>
</comment>
<keyword evidence="3" id="KW-0723">Serine/threonine-protein kinase</keyword>
<dbReference type="FunFam" id="3.30.200.20:FF:000328">
    <property type="entry name" value="Leucine-rich repeat protein kinase family protein"/>
    <property type="match status" value="1"/>
</dbReference>
<keyword evidence="7" id="KW-0732">Signal</keyword>
<evidence type="ECO:0000256" key="2">
    <source>
        <dbReference type="ARBA" id="ARBA00012513"/>
    </source>
</evidence>
<evidence type="ECO:0000256" key="15">
    <source>
        <dbReference type="ARBA" id="ARBA00023180"/>
    </source>
</evidence>
<dbReference type="Gene3D" id="1.10.510.10">
    <property type="entry name" value="Transferase(Phosphotransferase) domain 1"/>
    <property type="match status" value="1"/>
</dbReference>
<gene>
    <name evidence="19" type="ORF">KI387_004181</name>
</gene>
<evidence type="ECO:0000256" key="8">
    <source>
        <dbReference type="ARBA" id="ARBA00022737"/>
    </source>
</evidence>
<dbReference type="PANTHER" id="PTHR45974:SF266">
    <property type="entry name" value="LEUCINE-RICH REPEAT RECEPTOR PROTEIN KINASE HPCA1"/>
    <property type="match status" value="1"/>
</dbReference>
<evidence type="ECO:0000256" key="16">
    <source>
        <dbReference type="PROSITE-ProRule" id="PRU10141"/>
    </source>
</evidence>
<dbReference type="InterPro" id="IPR001245">
    <property type="entry name" value="Ser-Thr/Tyr_kinase_cat_dom"/>
</dbReference>
<dbReference type="FunFam" id="3.80.10.10:FF:000542">
    <property type="entry name" value="Leucine-rich repeat protein kinase family protein"/>
    <property type="match status" value="1"/>
</dbReference>
<keyword evidence="11 16" id="KW-0067">ATP-binding</keyword>
<keyword evidence="13 17" id="KW-0472">Membrane</keyword>
<reference evidence="19 20" key="1">
    <citation type="journal article" date="2021" name="Nat. Plants">
        <title>The Taxus genome provides insights into paclitaxel biosynthesis.</title>
        <authorList>
            <person name="Xiong X."/>
            <person name="Gou J."/>
            <person name="Liao Q."/>
            <person name="Li Y."/>
            <person name="Zhou Q."/>
            <person name="Bi G."/>
            <person name="Li C."/>
            <person name="Du R."/>
            <person name="Wang X."/>
            <person name="Sun T."/>
            <person name="Guo L."/>
            <person name="Liang H."/>
            <person name="Lu P."/>
            <person name="Wu Y."/>
            <person name="Zhang Z."/>
            <person name="Ro D.K."/>
            <person name="Shang Y."/>
            <person name="Huang S."/>
            <person name="Yan J."/>
        </authorList>
    </citation>
    <scope>NUCLEOTIDE SEQUENCE [LARGE SCALE GENOMIC DNA]</scope>
    <source>
        <strain evidence="19">Ta-2019</strain>
    </source>
</reference>
<dbReference type="InterPro" id="IPR055414">
    <property type="entry name" value="LRR_R13L4/SHOC2-like"/>
</dbReference>
<evidence type="ECO:0000256" key="12">
    <source>
        <dbReference type="ARBA" id="ARBA00022989"/>
    </source>
</evidence>
<evidence type="ECO:0000256" key="17">
    <source>
        <dbReference type="SAM" id="Phobius"/>
    </source>
</evidence>
<sequence>MVPAKEGIQVEDLGKGYSNWGQNQKTHKHATAWHNRRQGESQHSYFLSFQAAALRALQLAWENTPPNWKGADPCGSNWEGLTCNGSKITSLSLSTMNLKGTLPSDIGSLSDLQSLDLSYNKELTGHIPNSIGQLLHLDTLILIGCAFTGSIPSELGNLRNLTFLALNSNKLSGEIPASIGNLEQVYWLDIADNEIGGTLPVSTATSRGLDKLFAAKHFHLNKNQLEGTIPPEIFNSDMQLIHVLFDNNRLTGEIPSTIGLLSSLEVLKLDRNSLQGSVPSLRNLTQIMELHLSNNKLEGRLPDLFEMRHSLNYVDLSNNSFTESEAPAWLAKLQSLTTLVMENVNLEGQVPPDLFSLPQLQSVKLRNNSFSMTLNMGATIGPQLQYVDLEYNDIRDIDIRTNLYRRTILLLGNPACESSSLSSNRVCRPRQTDASYSTSLSKCGTKSCHTPEKLNPATCECQVPFSGELMFVSPSFSDLSNESRFESLESSIWRNLRLPAGYVFICCFHIDGHNYLNIQLQIFPPEGKHLKRKDVQGIGFALSKQTYKAPLEFGPYYFLADSYIFPGEGNLYSLTTGAIIGIAVASALVIFTIFGVSYYAVKQKRRAEMAIEFSKPFASWGASGGESSGAPKLKGARWFSFQELKMATDNFSEANQIGSGGYGKVYKGILTGSSGGEMVAIKRAQESSLQGSTEFKNEIELLSRVHHKNLVALIGFCFEQGEQMLVYEYMSNGSLRDNLSGKTGINMNWGRRIHIALGSAKGLSYLHEHANPPIIHRDVKSENILLDDNLTAKVADFGVSKLVVDAGGKGHVSSEIKGTLGYLDPEYYMTQKLTEKSDVYGFGVVLMEILTARHPIERGKYIVREVKGALGMDGMKGVKEIVDPVLIQLRDLDSEAESQAGLPGLETFVNVAVRCVEDGAANRPSMSEVVKELEAIVSQHKDVYGPYINYSSSLASTDTHPYAAVLNKGGGDFFDYSGAFTVPSTVEPK</sequence>
<dbReference type="InterPro" id="IPR001611">
    <property type="entry name" value="Leu-rich_rpt"/>
</dbReference>
<dbReference type="SUPFAM" id="SSF52058">
    <property type="entry name" value="L domain-like"/>
    <property type="match status" value="2"/>
</dbReference>
<dbReference type="Gene3D" id="3.80.10.10">
    <property type="entry name" value="Ribonuclease Inhibitor"/>
    <property type="match status" value="2"/>
</dbReference>
<dbReference type="InterPro" id="IPR008271">
    <property type="entry name" value="Ser/Thr_kinase_AS"/>
</dbReference>
<dbReference type="SMART" id="SM00220">
    <property type="entry name" value="S_TKc"/>
    <property type="match status" value="1"/>
</dbReference>
<keyword evidence="5" id="KW-0808">Transferase</keyword>
<evidence type="ECO:0000256" key="4">
    <source>
        <dbReference type="ARBA" id="ARBA00022614"/>
    </source>
</evidence>
<evidence type="ECO:0000256" key="3">
    <source>
        <dbReference type="ARBA" id="ARBA00022527"/>
    </source>
</evidence>
<organism evidence="19 20">
    <name type="scientific">Taxus chinensis</name>
    <name type="common">Chinese yew</name>
    <name type="synonym">Taxus wallichiana var. chinensis</name>
    <dbReference type="NCBI Taxonomy" id="29808"/>
    <lineage>
        <taxon>Eukaryota</taxon>
        <taxon>Viridiplantae</taxon>
        <taxon>Streptophyta</taxon>
        <taxon>Embryophyta</taxon>
        <taxon>Tracheophyta</taxon>
        <taxon>Spermatophyta</taxon>
        <taxon>Pinopsida</taxon>
        <taxon>Pinidae</taxon>
        <taxon>Conifers II</taxon>
        <taxon>Cupressales</taxon>
        <taxon>Taxaceae</taxon>
        <taxon>Taxus</taxon>
    </lineage>
</organism>
<keyword evidence="4" id="KW-0433">Leucine-rich repeat</keyword>
<dbReference type="EMBL" id="JAHRHJ020000001">
    <property type="protein sequence ID" value="KAH9332073.1"/>
    <property type="molecule type" value="Genomic_DNA"/>
</dbReference>
<evidence type="ECO:0000256" key="9">
    <source>
        <dbReference type="ARBA" id="ARBA00022741"/>
    </source>
</evidence>
<keyword evidence="12 17" id="KW-1133">Transmembrane helix</keyword>
<keyword evidence="15" id="KW-0325">Glycoprotein</keyword>
<keyword evidence="9 16" id="KW-0547">Nucleotide-binding</keyword>
<dbReference type="FunFam" id="3.80.10.10:FF:000363">
    <property type="entry name" value="Leucine-rich repeat family protein"/>
    <property type="match status" value="1"/>
</dbReference>
<evidence type="ECO:0000256" key="7">
    <source>
        <dbReference type="ARBA" id="ARBA00022729"/>
    </source>
</evidence>
<comment type="caution">
    <text evidence="19">The sequence shown here is derived from an EMBL/GenBank/DDBJ whole genome shotgun (WGS) entry which is preliminary data.</text>
</comment>
<keyword evidence="6 17" id="KW-0812">Transmembrane</keyword>
<evidence type="ECO:0000256" key="6">
    <source>
        <dbReference type="ARBA" id="ARBA00022692"/>
    </source>
</evidence>
<dbReference type="PROSITE" id="PS00107">
    <property type="entry name" value="PROTEIN_KINASE_ATP"/>
    <property type="match status" value="1"/>
</dbReference>
<dbReference type="InterPro" id="IPR017441">
    <property type="entry name" value="Protein_kinase_ATP_BS"/>
</dbReference>
<dbReference type="PROSITE" id="PS00108">
    <property type="entry name" value="PROTEIN_KINASE_ST"/>
    <property type="match status" value="1"/>
</dbReference>
<feature type="binding site" evidence="16">
    <location>
        <position position="682"/>
    </location>
    <ligand>
        <name>ATP</name>
        <dbReference type="ChEBI" id="CHEBI:30616"/>
    </ligand>
</feature>
<evidence type="ECO:0000259" key="18">
    <source>
        <dbReference type="PROSITE" id="PS50011"/>
    </source>
</evidence>
<dbReference type="OMA" id="IMIGCGF"/>
<dbReference type="GO" id="GO:0016020">
    <property type="term" value="C:membrane"/>
    <property type="evidence" value="ECO:0007669"/>
    <property type="project" value="UniProtKB-SubCell"/>
</dbReference>
<dbReference type="Gene3D" id="3.30.200.20">
    <property type="entry name" value="Phosphorylase Kinase, domain 1"/>
    <property type="match status" value="1"/>
</dbReference>
<evidence type="ECO:0000313" key="20">
    <source>
        <dbReference type="Proteomes" id="UP000824469"/>
    </source>
</evidence>
<dbReference type="InterPro" id="IPR011009">
    <property type="entry name" value="Kinase-like_dom_sf"/>
</dbReference>
<dbReference type="PROSITE" id="PS50011">
    <property type="entry name" value="PROTEIN_KINASE_DOM"/>
    <property type="match status" value="1"/>
</dbReference>
<evidence type="ECO:0000256" key="1">
    <source>
        <dbReference type="ARBA" id="ARBA00004479"/>
    </source>
</evidence>
<evidence type="ECO:0000256" key="10">
    <source>
        <dbReference type="ARBA" id="ARBA00022777"/>
    </source>
</evidence>
<dbReference type="EC" id="2.7.11.1" evidence="2"/>
<dbReference type="CDD" id="cd14066">
    <property type="entry name" value="STKc_IRAK"/>
    <property type="match status" value="1"/>
</dbReference>
<dbReference type="InterPro" id="IPR000719">
    <property type="entry name" value="Prot_kinase_dom"/>
</dbReference>
<keyword evidence="8" id="KW-0677">Repeat</keyword>
<evidence type="ECO:0000256" key="13">
    <source>
        <dbReference type="ARBA" id="ARBA00023136"/>
    </source>
</evidence>
<dbReference type="GO" id="GO:0005524">
    <property type="term" value="F:ATP binding"/>
    <property type="evidence" value="ECO:0007669"/>
    <property type="project" value="UniProtKB-UniRule"/>
</dbReference>
<proteinExistence type="predicted"/>
<protein>
    <recommendedName>
        <fullName evidence="2">non-specific serine/threonine protein kinase</fullName>
        <ecNumber evidence="2">2.7.11.1</ecNumber>
    </recommendedName>
</protein>
<dbReference type="GO" id="GO:0004674">
    <property type="term" value="F:protein serine/threonine kinase activity"/>
    <property type="evidence" value="ECO:0007669"/>
    <property type="project" value="UniProtKB-KW"/>
</dbReference>
<accession>A0AA38LP17</accession>
<name>A0AA38LP17_TAXCH</name>
<keyword evidence="10" id="KW-0418">Kinase</keyword>
<evidence type="ECO:0000256" key="14">
    <source>
        <dbReference type="ARBA" id="ARBA00023170"/>
    </source>
</evidence>
<dbReference type="Pfam" id="PF07714">
    <property type="entry name" value="PK_Tyr_Ser-Thr"/>
    <property type="match status" value="1"/>
</dbReference>
<feature type="domain" description="Protein kinase" evidence="18">
    <location>
        <begin position="651"/>
        <end position="937"/>
    </location>
</feature>
<dbReference type="Proteomes" id="UP000824469">
    <property type="component" value="Unassembled WGS sequence"/>
</dbReference>
<evidence type="ECO:0000256" key="5">
    <source>
        <dbReference type="ARBA" id="ARBA00022679"/>
    </source>
</evidence>